<sequence>METTPLGATGERVSALCLGTMYFGSSVDRETSFDILDRYYEAGGRFLDTANIYATWVDGYDEPESEPLVGEWLDDCDVRAEMTVATKVGFGYGDVDRELDPETIRQEVERSRERLGVDTIDLLYAHVDDPATPQTDVMGTFADIVDDGAVRHLGASNFPAWRIARANRIAAERDWPRFECVQPRFSYLIPDRDADFDAQLPTTDELVDYCDQADLTVLPYSPTLRGCYGRDDRSIPEGYVRTENRLKVRLVSELAERKGVDGNAVALAWMVGRDQPTVPVVGCSSVDQLEQNLAALDVSFTDEEQRRLDAIESYGFDEWDLREA</sequence>
<dbReference type="GO" id="GO:0016491">
    <property type="term" value="F:oxidoreductase activity"/>
    <property type="evidence" value="ECO:0007669"/>
    <property type="project" value="UniProtKB-KW"/>
</dbReference>
<proteinExistence type="predicted"/>
<dbReference type="Gene3D" id="3.20.20.100">
    <property type="entry name" value="NADP-dependent oxidoreductase domain"/>
    <property type="match status" value="1"/>
</dbReference>
<protein>
    <submittedName>
        <fullName evidence="3">Predicted oxidoreductase</fullName>
    </submittedName>
</protein>
<name>A0A1I6L683_9EURY</name>
<dbReference type="EMBL" id="FOZK01000002">
    <property type="protein sequence ID" value="SFR98934.1"/>
    <property type="molecule type" value="Genomic_DNA"/>
</dbReference>
<dbReference type="STRING" id="767519.SAMN05216559_2125"/>
<feature type="domain" description="NADP-dependent oxidoreductase" evidence="2">
    <location>
        <begin position="16"/>
        <end position="311"/>
    </location>
</feature>
<dbReference type="PANTHER" id="PTHR43364">
    <property type="entry name" value="NADH-SPECIFIC METHYLGLYOXAL REDUCTASE-RELATED"/>
    <property type="match status" value="1"/>
</dbReference>
<dbReference type="SUPFAM" id="SSF51430">
    <property type="entry name" value="NAD(P)-linked oxidoreductase"/>
    <property type="match status" value="1"/>
</dbReference>
<dbReference type="PANTHER" id="PTHR43364:SF4">
    <property type="entry name" value="NAD(P)-LINKED OXIDOREDUCTASE SUPERFAMILY PROTEIN"/>
    <property type="match status" value="1"/>
</dbReference>
<keyword evidence="1" id="KW-0560">Oxidoreductase</keyword>
<keyword evidence="4" id="KW-1185">Reference proteome</keyword>
<organism evidence="3 4">
    <name type="scientific">Halomicrobium zhouii</name>
    <dbReference type="NCBI Taxonomy" id="767519"/>
    <lineage>
        <taxon>Archaea</taxon>
        <taxon>Methanobacteriati</taxon>
        <taxon>Methanobacteriota</taxon>
        <taxon>Stenosarchaea group</taxon>
        <taxon>Halobacteria</taxon>
        <taxon>Halobacteriales</taxon>
        <taxon>Haloarculaceae</taxon>
        <taxon>Halomicrobium</taxon>
    </lineage>
</organism>
<reference evidence="3 4" key="1">
    <citation type="submission" date="2016-10" db="EMBL/GenBank/DDBJ databases">
        <authorList>
            <person name="de Groot N.N."/>
        </authorList>
    </citation>
    <scope>NUCLEOTIDE SEQUENCE [LARGE SCALE GENOMIC DNA]</scope>
    <source>
        <strain evidence="3 4">CGMCC 1.10457</strain>
    </source>
</reference>
<dbReference type="RefSeq" id="WP_089816515.1">
    <property type="nucleotide sequence ID" value="NZ_FOZK01000002.1"/>
</dbReference>
<evidence type="ECO:0000259" key="2">
    <source>
        <dbReference type="Pfam" id="PF00248"/>
    </source>
</evidence>
<dbReference type="OrthoDB" id="7236at2157"/>
<evidence type="ECO:0000256" key="1">
    <source>
        <dbReference type="ARBA" id="ARBA00023002"/>
    </source>
</evidence>
<dbReference type="AlphaFoldDB" id="A0A1I6L683"/>
<accession>A0A1I6L683</accession>
<evidence type="ECO:0000313" key="3">
    <source>
        <dbReference type="EMBL" id="SFR98934.1"/>
    </source>
</evidence>
<dbReference type="InterPro" id="IPR036812">
    <property type="entry name" value="NAD(P)_OxRdtase_dom_sf"/>
</dbReference>
<gene>
    <name evidence="3" type="ORF">SAMN05216559_2125</name>
</gene>
<dbReference type="Pfam" id="PF00248">
    <property type="entry name" value="Aldo_ket_red"/>
    <property type="match status" value="1"/>
</dbReference>
<dbReference type="Proteomes" id="UP000199062">
    <property type="component" value="Unassembled WGS sequence"/>
</dbReference>
<evidence type="ECO:0000313" key="4">
    <source>
        <dbReference type="Proteomes" id="UP000199062"/>
    </source>
</evidence>
<dbReference type="InterPro" id="IPR023210">
    <property type="entry name" value="NADP_OxRdtase_dom"/>
</dbReference>
<dbReference type="InterPro" id="IPR050523">
    <property type="entry name" value="AKR_Detox_Biosynth"/>
</dbReference>